<protein>
    <recommendedName>
        <fullName evidence="4">Porin domain-containing protein</fullName>
    </recommendedName>
</protein>
<evidence type="ECO:0008006" key="4">
    <source>
        <dbReference type="Google" id="ProtNLM"/>
    </source>
</evidence>
<accession>A0A1W1HA74</accession>
<keyword evidence="3" id="KW-1185">Reference proteome</keyword>
<keyword evidence="1" id="KW-0812">Transmembrane</keyword>
<evidence type="ECO:0000313" key="3">
    <source>
        <dbReference type="Proteomes" id="UP000191931"/>
    </source>
</evidence>
<evidence type="ECO:0000256" key="1">
    <source>
        <dbReference type="SAM" id="Phobius"/>
    </source>
</evidence>
<dbReference type="SUPFAM" id="SSF56935">
    <property type="entry name" value="Porins"/>
    <property type="match status" value="1"/>
</dbReference>
<dbReference type="STRING" id="1246637.MTBBW1_1750003"/>
<dbReference type="EMBL" id="FWEV01000085">
    <property type="protein sequence ID" value="SLM29329.1"/>
    <property type="molecule type" value="Genomic_DNA"/>
</dbReference>
<keyword evidence="1" id="KW-1133">Transmembrane helix</keyword>
<dbReference type="AlphaFoldDB" id="A0A1W1HA74"/>
<reference evidence="2 3" key="1">
    <citation type="submission" date="2017-03" db="EMBL/GenBank/DDBJ databases">
        <authorList>
            <person name="Afonso C.L."/>
            <person name="Miller P.J."/>
            <person name="Scott M.A."/>
            <person name="Spackman E."/>
            <person name="Goraichik I."/>
            <person name="Dimitrov K.M."/>
            <person name="Suarez D.L."/>
            <person name="Swayne D.E."/>
        </authorList>
    </citation>
    <scope>NUCLEOTIDE SEQUENCE [LARGE SCALE GENOMIC DNA]</scope>
    <source>
        <strain evidence="2">PRJEB14757</strain>
    </source>
</reference>
<sequence>MKSAKKKCVNSVIKILRKTVLFLFIIALSAASIGAFLVDTPVCLAWQSAHYPLTISGYGTLGMPMDDRSDMSFLRDVSQEPDNPYKPYDEEWMWNIDSRMGIQANYRFSEYFDLMVQGVLRNQFKRDMGSAIETAFLAIHPFSDIKIRAGRIPYDAFLMSDIRNIGYAYLWVRPIIEFYGWIPIFSVDGVDATWNIYQGTVRWAVKAQTGYHSFYVPIDNQPYEFETKDLMSLTVSRQSGPFTLKLGCSTFSSENEVDIFKPIISGLKEISNSVSSTMPAISDEAASLAEELAFEGADVLYLTLGMAYDSGEWVIQGELARSTSSADVLPHGEMGYLSVGHRFGDFTPYAVFSKILAGNALKEPLNDWSAIGQEQLQNMAASIINNTRIDQKTYSLGTRWDFHNRASVKLQWDHTIINDHGYGLWYGGDKHVNEETDVNVLTVNLEFIF</sequence>
<dbReference type="OrthoDB" id="197869at2"/>
<evidence type="ECO:0000313" key="2">
    <source>
        <dbReference type="EMBL" id="SLM29329.1"/>
    </source>
</evidence>
<proteinExistence type="predicted"/>
<dbReference type="RefSeq" id="WP_080806201.1">
    <property type="nucleotide sequence ID" value="NZ_LT828552.1"/>
</dbReference>
<dbReference type="Proteomes" id="UP000191931">
    <property type="component" value="Unassembled WGS sequence"/>
</dbReference>
<name>A0A1W1HA74_9BACT</name>
<organism evidence="2 3">
    <name type="scientific">Desulfamplus magnetovallimortis</name>
    <dbReference type="NCBI Taxonomy" id="1246637"/>
    <lineage>
        <taxon>Bacteria</taxon>
        <taxon>Pseudomonadati</taxon>
        <taxon>Thermodesulfobacteriota</taxon>
        <taxon>Desulfobacteria</taxon>
        <taxon>Desulfobacterales</taxon>
        <taxon>Desulfobacteraceae</taxon>
        <taxon>Desulfamplus</taxon>
    </lineage>
</organism>
<gene>
    <name evidence="2" type="ORF">MTBBW1_1750003</name>
</gene>
<feature type="transmembrane region" description="Helical" evidence="1">
    <location>
        <begin position="20"/>
        <end position="38"/>
    </location>
</feature>
<keyword evidence="1" id="KW-0472">Membrane</keyword>